<feature type="region of interest" description="Disordered" evidence="1">
    <location>
        <begin position="1"/>
        <end position="53"/>
    </location>
</feature>
<dbReference type="AlphaFoldDB" id="A0A164Z7J8"/>
<accession>A0A164Z7J8</accession>
<sequence>MSSTLHTRHTHLKQTKKKSTRGEVRTCLKRRDRERNKNKKGERERDGRDRLFR</sequence>
<protein>
    <submittedName>
        <fullName evidence="2">Uncharacterized protein</fullName>
    </submittedName>
</protein>
<feature type="compositionally biased region" description="Basic and acidic residues" evidence="1">
    <location>
        <begin position="20"/>
        <end position="53"/>
    </location>
</feature>
<dbReference type="EMBL" id="LRGB01000770">
    <property type="protein sequence ID" value="KZS16039.1"/>
    <property type="molecule type" value="Genomic_DNA"/>
</dbReference>
<dbReference type="Proteomes" id="UP000076858">
    <property type="component" value="Unassembled WGS sequence"/>
</dbReference>
<proteinExistence type="predicted"/>
<evidence type="ECO:0000256" key="1">
    <source>
        <dbReference type="SAM" id="MobiDB-lite"/>
    </source>
</evidence>
<keyword evidence="3" id="KW-1185">Reference proteome</keyword>
<gene>
    <name evidence="2" type="ORF">APZ42_018290</name>
</gene>
<name>A0A164Z7J8_9CRUS</name>
<evidence type="ECO:0000313" key="2">
    <source>
        <dbReference type="EMBL" id="KZS16039.1"/>
    </source>
</evidence>
<feature type="compositionally biased region" description="Basic residues" evidence="1">
    <location>
        <begin position="1"/>
        <end position="19"/>
    </location>
</feature>
<comment type="caution">
    <text evidence="2">The sequence shown here is derived from an EMBL/GenBank/DDBJ whole genome shotgun (WGS) entry which is preliminary data.</text>
</comment>
<organism evidence="2 3">
    <name type="scientific">Daphnia magna</name>
    <dbReference type="NCBI Taxonomy" id="35525"/>
    <lineage>
        <taxon>Eukaryota</taxon>
        <taxon>Metazoa</taxon>
        <taxon>Ecdysozoa</taxon>
        <taxon>Arthropoda</taxon>
        <taxon>Crustacea</taxon>
        <taxon>Branchiopoda</taxon>
        <taxon>Diplostraca</taxon>
        <taxon>Cladocera</taxon>
        <taxon>Anomopoda</taxon>
        <taxon>Daphniidae</taxon>
        <taxon>Daphnia</taxon>
    </lineage>
</organism>
<evidence type="ECO:0000313" key="3">
    <source>
        <dbReference type="Proteomes" id="UP000076858"/>
    </source>
</evidence>
<reference evidence="2 3" key="1">
    <citation type="submission" date="2016-03" db="EMBL/GenBank/DDBJ databases">
        <title>EvidentialGene: Evidence-directed Construction of Genes on Genomes.</title>
        <authorList>
            <person name="Gilbert D.G."/>
            <person name="Choi J.-H."/>
            <person name="Mockaitis K."/>
            <person name="Colbourne J."/>
            <person name="Pfrender M."/>
        </authorList>
    </citation>
    <scope>NUCLEOTIDE SEQUENCE [LARGE SCALE GENOMIC DNA]</scope>
    <source>
        <strain evidence="2 3">Xinb3</strain>
        <tissue evidence="2">Complete organism</tissue>
    </source>
</reference>